<feature type="transmembrane region" description="Helical" evidence="5">
    <location>
        <begin position="122"/>
        <end position="139"/>
    </location>
</feature>
<accession>A0AA45WKR1</accession>
<dbReference type="GO" id="GO:0015297">
    <property type="term" value="F:antiporter activity"/>
    <property type="evidence" value="ECO:0007669"/>
    <property type="project" value="InterPro"/>
</dbReference>
<dbReference type="GO" id="GO:0016020">
    <property type="term" value="C:membrane"/>
    <property type="evidence" value="ECO:0007669"/>
    <property type="project" value="UniProtKB-SubCell"/>
</dbReference>
<dbReference type="Gene3D" id="1.20.1530.20">
    <property type="match status" value="1"/>
</dbReference>
<feature type="transmembrane region" description="Helical" evidence="5">
    <location>
        <begin position="344"/>
        <end position="363"/>
    </location>
</feature>
<gene>
    <name evidence="7" type="ORF">SAMN06264868_10631</name>
</gene>
<evidence type="ECO:0000256" key="1">
    <source>
        <dbReference type="ARBA" id="ARBA00004141"/>
    </source>
</evidence>
<comment type="caution">
    <text evidence="7">The sequence shown here is derived from an EMBL/GenBank/DDBJ whole genome shotgun (WGS) entry which is preliminary data.</text>
</comment>
<keyword evidence="3 5" id="KW-1133">Transmembrane helix</keyword>
<dbReference type="PANTHER" id="PTHR43021:SF2">
    <property type="entry name" value="CATION_H+ EXCHANGER DOMAIN-CONTAINING PROTEIN"/>
    <property type="match status" value="1"/>
</dbReference>
<evidence type="ECO:0000256" key="2">
    <source>
        <dbReference type="ARBA" id="ARBA00022692"/>
    </source>
</evidence>
<dbReference type="Proteomes" id="UP001157947">
    <property type="component" value="Unassembled WGS sequence"/>
</dbReference>
<dbReference type="EMBL" id="FXTX01000006">
    <property type="protein sequence ID" value="SMP08537.1"/>
    <property type="molecule type" value="Genomic_DNA"/>
</dbReference>
<feature type="domain" description="Cation/H+ exchanger transmembrane" evidence="6">
    <location>
        <begin position="17"/>
        <end position="381"/>
    </location>
</feature>
<feature type="transmembrane region" description="Helical" evidence="5">
    <location>
        <begin position="36"/>
        <end position="53"/>
    </location>
</feature>
<feature type="transmembrane region" description="Helical" evidence="5">
    <location>
        <begin position="313"/>
        <end position="332"/>
    </location>
</feature>
<feature type="transmembrane region" description="Helical" evidence="5">
    <location>
        <begin position="89"/>
        <end position="115"/>
    </location>
</feature>
<keyword evidence="8" id="KW-1185">Reference proteome</keyword>
<dbReference type="InterPro" id="IPR006153">
    <property type="entry name" value="Cation/H_exchanger_TM"/>
</dbReference>
<feature type="transmembrane region" description="Helical" evidence="5">
    <location>
        <begin position="288"/>
        <end position="307"/>
    </location>
</feature>
<feature type="transmembrane region" description="Helical" evidence="5">
    <location>
        <begin position="234"/>
        <end position="254"/>
    </location>
</feature>
<comment type="subcellular location">
    <subcellularLocation>
        <location evidence="1">Membrane</location>
        <topology evidence="1">Multi-pass membrane protein</topology>
    </subcellularLocation>
</comment>
<feature type="transmembrane region" description="Helical" evidence="5">
    <location>
        <begin position="172"/>
        <end position="189"/>
    </location>
</feature>
<protein>
    <submittedName>
        <fullName evidence="7">Transporter, CPA2 family</fullName>
    </submittedName>
</protein>
<reference evidence="7" key="1">
    <citation type="submission" date="2017-05" db="EMBL/GenBank/DDBJ databases">
        <authorList>
            <person name="Varghese N."/>
            <person name="Submissions S."/>
        </authorList>
    </citation>
    <scope>NUCLEOTIDE SEQUENCE</scope>
    <source>
        <strain evidence="7">DSM 18763</strain>
    </source>
</reference>
<dbReference type="AlphaFoldDB" id="A0AA45WKR1"/>
<keyword evidence="4 5" id="KW-0472">Membrane</keyword>
<evidence type="ECO:0000313" key="7">
    <source>
        <dbReference type="EMBL" id="SMP08537.1"/>
    </source>
</evidence>
<feature type="transmembrane region" description="Helical" evidence="5">
    <location>
        <begin position="12"/>
        <end position="30"/>
    </location>
</feature>
<dbReference type="Pfam" id="PF00999">
    <property type="entry name" value="Na_H_Exchanger"/>
    <property type="match status" value="1"/>
</dbReference>
<name>A0AA45WKR1_9AQUI</name>
<evidence type="ECO:0000259" key="6">
    <source>
        <dbReference type="Pfam" id="PF00999"/>
    </source>
</evidence>
<proteinExistence type="predicted"/>
<evidence type="ECO:0000313" key="8">
    <source>
        <dbReference type="Proteomes" id="UP001157947"/>
    </source>
</evidence>
<feature type="transmembrane region" description="Helical" evidence="5">
    <location>
        <begin position="65"/>
        <end position="83"/>
    </location>
</feature>
<evidence type="ECO:0000256" key="5">
    <source>
        <dbReference type="SAM" id="Phobius"/>
    </source>
</evidence>
<dbReference type="PANTHER" id="PTHR43021">
    <property type="entry name" value="NA(+)/H(+) ANTIPORTER-RELATED"/>
    <property type="match status" value="1"/>
</dbReference>
<evidence type="ECO:0000256" key="3">
    <source>
        <dbReference type="ARBA" id="ARBA00022989"/>
    </source>
</evidence>
<dbReference type="InterPro" id="IPR038770">
    <property type="entry name" value="Na+/solute_symporter_sf"/>
</dbReference>
<keyword evidence="2 5" id="KW-0812">Transmembrane</keyword>
<dbReference type="RefSeq" id="WP_265134126.1">
    <property type="nucleotide sequence ID" value="NZ_FXTX01000006.1"/>
</dbReference>
<dbReference type="GO" id="GO:1902600">
    <property type="term" value="P:proton transmembrane transport"/>
    <property type="evidence" value="ECO:0007669"/>
    <property type="project" value="InterPro"/>
</dbReference>
<sequence length="409" mass="44538">MENIIKEGGALFEIGLILIIGYLFGNIANLFKFPRVSGYILAGIIMSPSLLGIIDKEFLQRADVITHASLSIITFLIGASLSWKNVKSLGKVITIVTLGEAEIAFLFVTLIMFLYLMFTGDYTTSTLIAMAFLFGSLASPTDPTATLEVIHEFKAKGTLTTTVLGVAALDDATGIINFVIGFSIALTVIKGSSINILDIGYQIGFQIFGAVLLGIVMGYLMHFLGKFAEERKEVVTVTIGILFITFSIAHAIGVDELLSTMTTGITLVNVDKENERFKAPLENYIEDFIFTLFFVVGAAFLDIKILFEYALGVVIYILARFTGKFIGVYLGGHISNAPEKIKKYLAFSLFPQGGIVVGLSLLAYQNPEFKDFGLILVNVVIGATVIHEILGPIFSEFALKKAEEITKKV</sequence>
<feature type="transmembrane region" description="Helical" evidence="5">
    <location>
        <begin position="201"/>
        <end position="222"/>
    </location>
</feature>
<evidence type="ECO:0000256" key="4">
    <source>
        <dbReference type="ARBA" id="ARBA00023136"/>
    </source>
</evidence>
<feature type="transmembrane region" description="Helical" evidence="5">
    <location>
        <begin position="375"/>
        <end position="399"/>
    </location>
</feature>
<organism evidence="7 8">
    <name type="scientific">Venenivibrio stagnispumantis</name>
    <dbReference type="NCBI Taxonomy" id="407998"/>
    <lineage>
        <taxon>Bacteria</taxon>
        <taxon>Pseudomonadati</taxon>
        <taxon>Aquificota</taxon>
        <taxon>Aquificia</taxon>
        <taxon>Aquificales</taxon>
        <taxon>Hydrogenothermaceae</taxon>
        <taxon>Venenivibrio</taxon>
    </lineage>
</organism>